<dbReference type="EMBL" id="JH711584">
    <property type="protein sequence ID" value="EIW77060.1"/>
    <property type="molecule type" value="Genomic_DNA"/>
</dbReference>
<dbReference type="GeneID" id="19201299"/>
<name>A0A5M3MDV3_CONPW</name>
<dbReference type="KEGG" id="cput:CONPUDRAFT_139145"/>
<proteinExistence type="predicted"/>
<dbReference type="Pfam" id="PF14223">
    <property type="entry name" value="Retrotran_gag_2"/>
    <property type="match status" value="1"/>
</dbReference>
<accession>A0A5M3MDV3</accession>
<evidence type="ECO:0000313" key="2">
    <source>
        <dbReference type="Proteomes" id="UP000053558"/>
    </source>
</evidence>
<reference evidence="2" key="1">
    <citation type="journal article" date="2012" name="Science">
        <title>The Paleozoic origin of enzymatic lignin decomposition reconstructed from 31 fungal genomes.</title>
        <authorList>
            <person name="Floudas D."/>
            <person name="Binder M."/>
            <person name="Riley R."/>
            <person name="Barry K."/>
            <person name="Blanchette R.A."/>
            <person name="Henrissat B."/>
            <person name="Martinez A.T."/>
            <person name="Otillar R."/>
            <person name="Spatafora J.W."/>
            <person name="Yadav J.S."/>
            <person name="Aerts A."/>
            <person name="Benoit I."/>
            <person name="Boyd A."/>
            <person name="Carlson A."/>
            <person name="Copeland A."/>
            <person name="Coutinho P.M."/>
            <person name="de Vries R.P."/>
            <person name="Ferreira P."/>
            <person name="Findley K."/>
            <person name="Foster B."/>
            <person name="Gaskell J."/>
            <person name="Glotzer D."/>
            <person name="Gorecki P."/>
            <person name="Heitman J."/>
            <person name="Hesse C."/>
            <person name="Hori C."/>
            <person name="Igarashi K."/>
            <person name="Jurgens J.A."/>
            <person name="Kallen N."/>
            <person name="Kersten P."/>
            <person name="Kohler A."/>
            <person name="Kuees U."/>
            <person name="Kumar T.K.A."/>
            <person name="Kuo A."/>
            <person name="LaButti K."/>
            <person name="Larrondo L.F."/>
            <person name="Lindquist E."/>
            <person name="Ling A."/>
            <person name="Lombard V."/>
            <person name="Lucas S."/>
            <person name="Lundell T."/>
            <person name="Martin R."/>
            <person name="McLaughlin D.J."/>
            <person name="Morgenstern I."/>
            <person name="Morin E."/>
            <person name="Murat C."/>
            <person name="Nagy L.G."/>
            <person name="Nolan M."/>
            <person name="Ohm R.A."/>
            <person name="Patyshakuliyeva A."/>
            <person name="Rokas A."/>
            <person name="Ruiz-Duenas F.J."/>
            <person name="Sabat G."/>
            <person name="Salamov A."/>
            <person name="Samejima M."/>
            <person name="Schmutz J."/>
            <person name="Slot J.C."/>
            <person name="St John F."/>
            <person name="Stenlid J."/>
            <person name="Sun H."/>
            <person name="Sun S."/>
            <person name="Syed K."/>
            <person name="Tsang A."/>
            <person name="Wiebenga A."/>
            <person name="Young D."/>
            <person name="Pisabarro A."/>
            <person name="Eastwood D.C."/>
            <person name="Martin F."/>
            <person name="Cullen D."/>
            <person name="Grigoriev I.V."/>
            <person name="Hibbett D.S."/>
        </authorList>
    </citation>
    <scope>NUCLEOTIDE SEQUENCE [LARGE SCALE GENOMIC DNA]</scope>
    <source>
        <strain evidence="2">RWD-64-598 SS2</strain>
    </source>
</reference>
<gene>
    <name evidence="1" type="ORF">CONPUDRAFT_139145</name>
</gene>
<sequence>MSFNPLPEDFLESITPLSDTETFIPWRSRTELALCAYHLYTYVSDDHETEDRRRKAALKPVFADLQNPTPNEASAMQEWYMKNAETVLLLLQRLSPTIECEVMQKARTTPEKLPSARDIWRYLEHKFDRVDFFATSRLRRELLNLRMKNSADAGRYILEHERLVTALCMMPGYVMTEIDVVSSLLDGLPDYEEWRMLKVTLSLFYEEQAKKATLHPVGERRERMLVYNLTPSGPVEEMYGRIRAMASVYLSSRAERRRERRRS</sequence>
<protein>
    <recommendedName>
        <fullName evidence="3">Retrotransposon gag domain-containing protein</fullName>
    </recommendedName>
</protein>
<dbReference type="Proteomes" id="UP000053558">
    <property type="component" value="Unassembled WGS sequence"/>
</dbReference>
<evidence type="ECO:0000313" key="1">
    <source>
        <dbReference type="EMBL" id="EIW77060.1"/>
    </source>
</evidence>
<dbReference type="RefSeq" id="XP_007772513.1">
    <property type="nucleotide sequence ID" value="XM_007774323.1"/>
</dbReference>
<keyword evidence="2" id="KW-1185">Reference proteome</keyword>
<dbReference type="AlphaFoldDB" id="A0A5M3MDV3"/>
<dbReference type="OrthoDB" id="2688793at2759"/>
<organism evidence="1 2">
    <name type="scientific">Coniophora puteana (strain RWD-64-598)</name>
    <name type="common">Brown rot fungus</name>
    <dbReference type="NCBI Taxonomy" id="741705"/>
    <lineage>
        <taxon>Eukaryota</taxon>
        <taxon>Fungi</taxon>
        <taxon>Dikarya</taxon>
        <taxon>Basidiomycota</taxon>
        <taxon>Agaricomycotina</taxon>
        <taxon>Agaricomycetes</taxon>
        <taxon>Agaricomycetidae</taxon>
        <taxon>Boletales</taxon>
        <taxon>Coniophorineae</taxon>
        <taxon>Coniophoraceae</taxon>
        <taxon>Coniophora</taxon>
    </lineage>
</organism>
<evidence type="ECO:0008006" key="3">
    <source>
        <dbReference type="Google" id="ProtNLM"/>
    </source>
</evidence>
<comment type="caution">
    <text evidence="1">The sequence shown here is derived from an EMBL/GenBank/DDBJ whole genome shotgun (WGS) entry which is preliminary data.</text>
</comment>